<dbReference type="AlphaFoldDB" id="S4RHP0"/>
<comment type="subcellular location">
    <subcellularLocation>
        <location evidence="1">Cytoplasm</location>
        <location evidence="1">Cytoskeleton</location>
    </subcellularLocation>
</comment>
<evidence type="ECO:0000256" key="2">
    <source>
        <dbReference type="ARBA" id="ARBA00006469"/>
    </source>
</evidence>
<sequence>PPPAPSPSLLLPPQQLTDRPPTAMDTSATPRIESFMDNNKAVKMVPVMIVRSESKDIRSHQTAAAPDSLVPTTKPEPPVVELHLTSAQNSADVERSAAETNPERASTANQEAEEELGKPEKIGESSVSAFVSFQPSRSQQQQQEKVVDKEEEQRQQEDEDRKTEQLAKEIVGKDRSLADVLAPGVRTARELMEGIFPQSDPALGEALQARLFIDKDPPPRCTRRREEAVSPTALPPCPAYYSVSAPKAELLMKMKDLVPSVDDDADEEIDPDLTEKKAELIASIGRKLRTLREARELLLEDVRDNEELGREVEGSAEASCKPNELDKFRMFVGDLDKVVSLLLSLAGRLARVDNAINSLGTDATAEERVSV</sequence>
<evidence type="ECO:0000256" key="1">
    <source>
        <dbReference type="ARBA" id="ARBA00004245"/>
    </source>
</evidence>
<feature type="region of interest" description="Disordered" evidence="5">
    <location>
        <begin position="53"/>
        <end position="168"/>
    </location>
</feature>
<dbReference type="GO" id="GO:0030864">
    <property type="term" value="C:cortical actin cytoskeleton"/>
    <property type="evidence" value="ECO:0007669"/>
    <property type="project" value="TreeGrafter"/>
</dbReference>
<accession>S4RHP0</accession>
<evidence type="ECO:0000256" key="5">
    <source>
        <dbReference type="SAM" id="MobiDB-lite"/>
    </source>
</evidence>
<dbReference type="Ensembl" id="ENSPMAT00000004741.1">
    <property type="protein sequence ID" value="ENSPMAP00000004722.1"/>
    <property type="gene ID" value="ENSPMAG00000004314.1"/>
</dbReference>
<dbReference type="Gene3D" id="6.10.250.3120">
    <property type="match status" value="1"/>
</dbReference>
<dbReference type="STRING" id="7757.ENSPMAP00000004722"/>
<proteinExistence type="inferred from homology"/>
<organism evidence="7">
    <name type="scientific">Petromyzon marinus</name>
    <name type="common">Sea lamprey</name>
    <dbReference type="NCBI Taxonomy" id="7757"/>
    <lineage>
        <taxon>Eukaryota</taxon>
        <taxon>Metazoa</taxon>
        <taxon>Chordata</taxon>
        <taxon>Craniata</taxon>
        <taxon>Vertebrata</taxon>
        <taxon>Cyclostomata</taxon>
        <taxon>Hyperoartia</taxon>
        <taxon>Petromyzontiformes</taxon>
        <taxon>Petromyzontidae</taxon>
        <taxon>Petromyzon</taxon>
    </lineage>
</organism>
<dbReference type="GO" id="GO:0043296">
    <property type="term" value="C:apical junction complex"/>
    <property type="evidence" value="ECO:0007669"/>
    <property type="project" value="TreeGrafter"/>
</dbReference>
<evidence type="ECO:0000313" key="7">
    <source>
        <dbReference type="Ensembl" id="ENSPMAP00000004722.1"/>
    </source>
</evidence>
<dbReference type="HOGENOM" id="CLU_027693_0_0_1"/>
<dbReference type="PANTHER" id="PTHR15012:SF8">
    <property type="entry name" value="PROTEIN SHROOM2"/>
    <property type="match status" value="1"/>
</dbReference>
<feature type="compositionally biased region" description="Low complexity" evidence="5">
    <location>
        <begin position="131"/>
        <end position="144"/>
    </location>
</feature>
<keyword evidence="3" id="KW-0963">Cytoplasm</keyword>
<dbReference type="GO" id="GO:0051015">
    <property type="term" value="F:actin filament binding"/>
    <property type="evidence" value="ECO:0007669"/>
    <property type="project" value="InterPro"/>
</dbReference>
<dbReference type="Pfam" id="PF08687">
    <property type="entry name" value="ASD2"/>
    <property type="match status" value="1"/>
</dbReference>
<dbReference type="InterPro" id="IPR014799">
    <property type="entry name" value="ASD2_dom"/>
</dbReference>
<comment type="similarity">
    <text evidence="2">Belongs to the shroom family.</text>
</comment>
<evidence type="ECO:0000256" key="4">
    <source>
        <dbReference type="ARBA" id="ARBA00023212"/>
    </source>
</evidence>
<feature type="region of interest" description="Disordered" evidence="5">
    <location>
        <begin position="1"/>
        <end position="29"/>
    </location>
</feature>
<keyword evidence="4" id="KW-0206">Cytoskeleton</keyword>
<dbReference type="PANTHER" id="PTHR15012">
    <property type="entry name" value="APICAL PROTEIN/SHROOM-RELATED"/>
    <property type="match status" value="1"/>
</dbReference>
<feature type="compositionally biased region" description="Low complexity" evidence="5">
    <location>
        <begin position="7"/>
        <end position="16"/>
    </location>
</feature>
<reference evidence="7" key="2">
    <citation type="submission" date="2025-09" db="UniProtKB">
        <authorList>
            <consortium name="Ensembl"/>
        </authorList>
    </citation>
    <scope>IDENTIFICATION</scope>
</reference>
<feature type="domain" description="ASD2" evidence="6">
    <location>
        <begin position="164"/>
        <end position="371"/>
    </location>
</feature>
<dbReference type="GeneTree" id="ENSGT00940000155212"/>
<name>S4RHP0_PETMA</name>
<evidence type="ECO:0000256" key="3">
    <source>
        <dbReference type="ARBA" id="ARBA00022490"/>
    </source>
</evidence>
<dbReference type="PROSITE" id="PS51307">
    <property type="entry name" value="ASD2"/>
    <property type="match status" value="1"/>
</dbReference>
<dbReference type="InterPro" id="IPR027685">
    <property type="entry name" value="Shroom_fam"/>
</dbReference>
<protein>
    <recommendedName>
        <fullName evidence="6">ASD2 domain-containing protein</fullName>
    </recommendedName>
</protein>
<feature type="compositionally biased region" description="Basic and acidic residues" evidence="5">
    <location>
        <begin position="145"/>
        <end position="168"/>
    </location>
</feature>
<dbReference type="GO" id="GO:0005912">
    <property type="term" value="C:adherens junction"/>
    <property type="evidence" value="ECO:0007669"/>
    <property type="project" value="TreeGrafter"/>
</dbReference>
<dbReference type="GO" id="GO:0016324">
    <property type="term" value="C:apical plasma membrane"/>
    <property type="evidence" value="ECO:0007669"/>
    <property type="project" value="TreeGrafter"/>
</dbReference>
<dbReference type="GO" id="GO:0007015">
    <property type="term" value="P:actin filament organization"/>
    <property type="evidence" value="ECO:0007669"/>
    <property type="project" value="TreeGrafter"/>
</dbReference>
<dbReference type="OMA" id="HMSAGIV"/>
<reference evidence="7" key="1">
    <citation type="submission" date="2025-08" db="UniProtKB">
        <authorList>
            <consortium name="Ensembl"/>
        </authorList>
    </citation>
    <scope>IDENTIFICATION</scope>
</reference>
<evidence type="ECO:0000259" key="6">
    <source>
        <dbReference type="PROSITE" id="PS51307"/>
    </source>
</evidence>